<evidence type="ECO:0000256" key="12">
    <source>
        <dbReference type="ARBA" id="ARBA00022833"/>
    </source>
</evidence>
<dbReference type="GO" id="GO:0045202">
    <property type="term" value="C:synapse"/>
    <property type="evidence" value="ECO:0007669"/>
    <property type="project" value="GOC"/>
</dbReference>
<evidence type="ECO:0000256" key="2">
    <source>
        <dbReference type="ARBA" id="ARBA00004371"/>
    </source>
</evidence>
<dbReference type="EC" id="2.3.2.27" evidence="5"/>
<evidence type="ECO:0000259" key="16">
    <source>
        <dbReference type="PROSITE" id="PS50135"/>
    </source>
</evidence>
<feature type="region of interest" description="Disordered" evidence="15">
    <location>
        <begin position="136"/>
        <end position="190"/>
    </location>
</feature>
<dbReference type="InterPro" id="IPR043145">
    <property type="entry name" value="Znf_ZZ_sf"/>
</dbReference>
<proteinExistence type="inferred from homology"/>
<accession>A0A922L7F5</accession>
<evidence type="ECO:0000256" key="15">
    <source>
        <dbReference type="SAM" id="MobiDB-lite"/>
    </source>
</evidence>
<dbReference type="OrthoDB" id="7873042at2759"/>
<reference evidence="18" key="1">
    <citation type="submission" date="2013-05" db="EMBL/GenBank/DDBJ databases">
        <authorList>
            <person name="Yim A.K.Y."/>
            <person name="Chan T.F."/>
            <person name="Ji K.M."/>
            <person name="Liu X.Y."/>
            <person name="Zhou J.W."/>
            <person name="Li R.Q."/>
            <person name="Yang K.Y."/>
            <person name="Li J."/>
            <person name="Li M."/>
            <person name="Law P.T.W."/>
            <person name="Wu Y.L."/>
            <person name="Cai Z.L."/>
            <person name="Qin H."/>
            <person name="Bao Y."/>
            <person name="Leung R.K.K."/>
            <person name="Ng P.K.S."/>
            <person name="Zou J."/>
            <person name="Zhong X.J."/>
            <person name="Ran P.X."/>
            <person name="Zhong N.S."/>
            <person name="Liu Z.G."/>
            <person name="Tsui S.K.W."/>
        </authorList>
    </citation>
    <scope>NUCLEOTIDE SEQUENCE</scope>
    <source>
        <strain evidence="18">Derf</strain>
        <tissue evidence="18">Whole organism</tissue>
    </source>
</reference>
<feature type="region of interest" description="Disordered" evidence="15">
    <location>
        <begin position="471"/>
        <end position="509"/>
    </location>
</feature>
<feature type="compositionally biased region" description="Pro residues" evidence="15">
    <location>
        <begin position="600"/>
        <end position="611"/>
    </location>
</feature>
<reference evidence="18" key="2">
    <citation type="journal article" date="2022" name="Res Sq">
        <title>Comparative Genomics Reveals Insights into the Divergent Evolution of Astigmatic Mites and Household Pest Adaptations.</title>
        <authorList>
            <person name="Xiong Q."/>
            <person name="Wan A.T.-Y."/>
            <person name="Liu X.-Y."/>
            <person name="Fung C.S.-H."/>
            <person name="Xiao X."/>
            <person name="Malainual N."/>
            <person name="Hou J."/>
            <person name="Wang L."/>
            <person name="Wang M."/>
            <person name="Yang K."/>
            <person name="Cui Y."/>
            <person name="Leung E."/>
            <person name="Nong W."/>
            <person name="Shin S.-K."/>
            <person name="Au S."/>
            <person name="Jeong K.Y."/>
            <person name="Chew F.T."/>
            <person name="Hui J."/>
            <person name="Leung T.F."/>
            <person name="Tungtrongchitr A."/>
            <person name="Zhong N."/>
            <person name="Liu Z."/>
            <person name="Tsui S."/>
        </authorList>
    </citation>
    <scope>NUCLEOTIDE SEQUENCE</scope>
    <source>
        <strain evidence="18">Derf</strain>
        <tissue evidence="18">Whole organism</tissue>
    </source>
</reference>
<evidence type="ECO:0000313" key="19">
    <source>
        <dbReference type="Proteomes" id="UP000790347"/>
    </source>
</evidence>
<feature type="compositionally biased region" description="Basic residues" evidence="15">
    <location>
        <begin position="155"/>
        <end position="169"/>
    </location>
</feature>
<dbReference type="EMBL" id="ASGP02000002">
    <property type="protein sequence ID" value="KAH9522128.1"/>
    <property type="molecule type" value="Genomic_DNA"/>
</dbReference>
<dbReference type="GO" id="GO:0010646">
    <property type="term" value="P:regulation of cell communication"/>
    <property type="evidence" value="ECO:0007669"/>
    <property type="project" value="UniProtKB-ARBA"/>
</dbReference>
<keyword evidence="19" id="KW-1185">Reference proteome</keyword>
<dbReference type="InterPro" id="IPR008598">
    <property type="entry name" value="Di19_Zn-bd"/>
</dbReference>
<dbReference type="PROSITE" id="PS50135">
    <property type="entry name" value="ZF_ZZ_2"/>
    <property type="match status" value="1"/>
</dbReference>
<evidence type="ECO:0000256" key="5">
    <source>
        <dbReference type="ARBA" id="ARBA00012483"/>
    </source>
</evidence>
<dbReference type="SMART" id="SM00291">
    <property type="entry name" value="ZnF_ZZ"/>
    <property type="match status" value="1"/>
</dbReference>
<dbReference type="PANTHER" id="PTHR12268:SF13">
    <property type="entry name" value="E3 UBIQUITIN-PROTEIN LIGASE KCMF1"/>
    <property type="match status" value="1"/>
</dbReference>
<dbReference type="GO" id="GO:0005764">
    <property type="term" value="C:lysosome"/>
    <property type="evidence" value="ECO:0007669"/>
    <property type="project" value="UniProtKB-SubCell"/>
</dbReference>
<dbReference type="Gene3D" id="3.30.60.90">
    <property type="match status" value="1"/>
</dbReference>
<dbReference type="PROSITE" id="PS50157">
    <property type="entry name" value="ZINC_FINGER_C2H2_2"/>
    <property type="match status" value="1"/>
</dbReference>
<dbReference type="CDD" id="cd02338">
    <property type="entry name" value="ZZ_PCMF_like"/>
    <property type="match status" value="1"/>
</dbReference>
<feature type="region of interest" description="Disordered" evidence="15">
    <location>
        <begin position="410"/>
        <end position="433"/>
    </location>
</feature>
<dbReference type="AlphaFoldDB" id="A0A922L7F5"/>
<sequence>MSHHQGVTCDTCLKQNFRGKRYKCLICLDYDLCSSCYETRTSFGSHNSNHPMQCILTRSDLDLFFAGENLTNDQPYSFTCPICGRLGFTNATLYEHVNIIHSDNSIQVVCPICATLPNGEPNQVTDDFLSHLNLEHRTNNNNQNRELEEPQTVRTRQRHVRMASNRNRRNTQLFHSTPSGGGNGSSVQTLGVNLSNRNDALDPIAQLLSQLSDVRRVNSAASSSSSSSGQNHFPFERHYDRTSLQRMFRQRRQMPPTHFSTLASSTGGNSDPSSLAIHSNQSLPYVLLDSAVPSPLTTNTSFNPAANSSSSVNTNFLLNSALFSSSLASETDSKKVESLNADRSIFVQELIFTFLSSSVANLQPEQFIRSKSTPPSIQSSVEEICRTTESGQSINNESSMINKINNTSQQPLQMAQQQLQTANSSNQQESNQQPHIISIQQHSDDNVMKTSDQNGHKNDNKMKIETIISVNNNGHNTAPNPPVPPISSNGSRNNESNEINSQQRQKPMPLLMQPTTNGTGVGTASFLGTSPVLPSSTAMNNVNHRLNKVNKVRSSPAIVHHSTGIRHSSLHSTVTGGSVVSHGNLVVSPNGGRRKILRPQPQPTEPPPHYE</sequence>
<dbReference type="GO" id="GO:0061630">
    <property type="term" value="F:ubiquitin protein ligase activity"/>
    <property type="evidence" value="ECO:0007669"/>
    <property type="project" value="UniProtKB-EC"/>
</dbReference>
<comment type="subcellular location">
    <subcellularLocation>
        <location evidence="3">Late endosome</location>
    </subcellularLocation>
    <subcellularLocation>
        <location evidence="2">Lysosome</location>
    </subcellularLocation>
</comment>
<feature type="domain" description="ZZ-type" evidence="16">
    <location>
        <begin position="4"/>
        <end position="60"/>
    </location>
</feature>
<keyword evidence="10 14" id="KW-0863">Zinc-finger</keyword>
<dbReference type="GO" id="GO:0005886">
    <property type="term" value="C:plasma membrane"/>
    <property type="evidence" value="ECO:0007669"/>
    <property type="project" value="TreeGrafter"/>
</dbReference>
<comment type="similarity">
    <text evidence="4">Belongs to the KCMF1 family.</text>
</comment>
<dbReference type="GO" id="GO:0005770">
    <property type="term" value="C:late endosome"/>
    <property type="evidence" value="ECO:0007669"/>
    <property type="project" value="UniProtKB-SubCell"/>
</dbReference>
<dbReference type="GO" id="GO:0023051">
    <property type="term" value="P:regulation of signaling"/>
    <property type="evidence" value="ECO:0007669"/>
    <property type="project" value="UniProtKB-ARBA"/>
</dbReference>
<dbReference type="GO" id="GO:0099536">
    <property type="term" value="P:synaptic signaling"/>
    <property type="evidence" value="ECO:0007669"/>
    <property type="project" value="TreeGrafter"/>
</dbReference>
<dbReference type="InterPro" id="IPR000433">
    <property type="entry name" value="Znf_ZZ"/>
</dbReference>
<keyword evidence="11" id="KW-0833">Ubl conjugation pathway</keyword>
<evidence type="ECO:0000259" key="17">
    <source>
        <dbReference type="PROSITE" id="PS50157"/>
    </source>
</evidence>
<dbReference type="PROSITE" id="PS01357">
    <property type="entry name" value="ZF_ZZ_1"/>
    <property type="match status" value="1"/>
</dbReference>
<evidence type="ECO:0000256" key="1">
    <source>
        <dbReference type="ARBA" id="ARBA00000900"/>
    </source>
</evidence>
<keyword evidence="8" id="KW-0479">Metal-binding</keyword>
<dbReference type="PANTHER" id="PTHR12268">
    <property type="entry name" value="E3 UBIQUITIN-PROTEIN LIGASE KCMF1"/>
    <property type="match status" value="1"/>
</dbReference>
<name>A0A922L7F5_DERFA</name>
<evidence type="ECO:0000256" key="9">
    <source>
        <dbReference type="ARBA" id="ARBA00022753"/>
    </source>
</evidence>
<dbReference type="GO" id="GO:0008270">
    <property type="term" value="F:zinc ion binding"/>
    <property type="evidence" value="ECO:0007669"/>
    <property type="project" value="UniProtKB-KW"/>
</dbReference>
<feature type="domain" description="C2H2-type" evidence="17">
    <location>
        <begin position="78"/>
        <end position="106"/>
    </location>
</feature>
<keyword evidence="13" id="KW-0458">Lysosome</keyword>
<comment type="caution">
    <text evidence="18">The sequence shown here is derived from an EMBL/GenBank/DDBJ whole genome shotgun (WGS) entry which is preliminary data.</text>
</comment>
<evidence type="ECO:0000256" key="8">
    <source>
        <dbReference type="ARBA" id="ARBA00022723"/>
    </source>
</evidence>
<dbReference type="Pfam" id="PF05605">
    <property type="entry name" value="zf-Di19"/>
    <property type="match status" value="1"/>
</dbReference>
<evidence type="ECO:0000256" key="14">
    <source>
        <dbReference type="PROSITE-ProRule" id="PRU00228"/>
    </source>
</evidence>
<dbReference type="InterPro" id="IPR050774">
    <property type="entry name" value="KCMF1/Dystrophin"/>
</dbReference>
<keyword evidence="12" id="KW-0862">Zinc</keyword>
<feature type="compositionally biased region" description="Low complexity" evidence="15">
    <location>
        <begin position="486"/>
        <end position="504"/>
    </location>
</feature>
<evidence type="ECO:0000256" key="7">
    <source>
        <dbReference type="ARBA" id="ARBA00022679"/>
    </source>
</evidence>
<feature type="region of interest" description="Disordered" evidence="15">
    <location>
        <begin position="566"/>
        <end position="611"/>
    </location>
</feature>
<keyword evidence="7" id="KW-0808">Transferase</keyword>
<evidence type="ECO:0000256" key="10">
    <source>
        <dbReference type="ARBA" id="ARBA00022771"/>
    </source>
</evidence>
<dbReference type="SUPFAM" id="SSF57850">
    <property type="entry name" value="RING/U-box"/>
    <property type="match status" value="1"/>
</dbReference>
<evidence type="ECO:0000256" key="4">
    <source>
        <dbReference type="ARBA" id="ARBA00010938"/>
    </source>
</evidence>
<evidence type="ECO:0000256" key="3">
    <source>
        <dbReference type="ARBA" id="ARBA00004603"/>
    </source>
</evidence>
<protein>
    <recommendedName>
        <fullName evidence="6">E3 ubiquitin-protein ligase KCMF1</fullName>
        <ecNumber evidence="5">2.3.2.27</ecNumber>
    </recommendedName>
</protein>
<evidence type="ECO:0000256" key="11">
    <source>
        <dbReference type="ARBA" id="ARBA00022786"/>
    </source>
</evidence>
<gene>
    <name evidence="18" type="primary">KCMF1</name>
    <name evidence="18" type="ORF">DERF_005728</name>
</gene>
<evidence type="ECO:0000256" key="6">
    <source>
        <dbReference type="ARBA" id="ARBA00014999"/>
    </source>
</evidence>
<comment type="catalytic activity">
    <reaction evidence="1">
        <text>S-ubiquitinyl-[E2 ubiquitin-conjugating enzyme]-L-cysteine + [acceptor protein]-L-lysine = [E2 ubiquitin-conjugating enzyme]-L-cysteine + N(6)-ubiquitinyl-[acceptor protein]-L-lysine.</text>
        <dbReference type="EC" id="2.3.2.27"/>
    </reaction>
</comment>
<keyword evidence="9" id="KW-0967">Endosome</keyword>
<organism evidence="18 19">
    <name type="scientific">Dermatophagoides farinae</name>
    <name type="common">American house dust mite</name>
    <dbReference type="NCBI Taxonomy" id="6954"/>
    <lineage>
        <taxon>Eukaryota</taxon>
        <taxon>Metazoa</taxon>
        <taxon>Ecdysozoa</taxon>
        <taxon>Arthropoda</taxon>
        <taxon>Chelicerata</taxon>
        <taxon>Arachnida</taxon>
        <taxon>Acari</taxon>
        <taxon>Acariformes</taxon>
        <taxon>Sarcoptiformes</taxon>
        <taxon>Astigmata</taxon>
        <taxon>Psoroptidia</taxon>
        <taxon>Analgoidea</taxon>
        <taxon>Pyroglyphidae</taxon>
        <taxon>Dermatophagoidinae</taxon>
        <taxon>Dermatophagoides</taxon>
    </lineage>
</organism>
<dbReference type="InterPro" id="IPR013087">
    <property type="entry name" value="Znf_C2H2_type"/>
</dbReference>
<evidence type="ECO:0000256" key="13">
    <source>
        <dbReference type="ARBA" id="ARBA00023228"/>
    </source>
</evidence>
<evidence type="ECO:0000313" key="18">
    <source>
        <dbReference type="EMBL" id="KAH9522128.1"/>
    </source>
</evidence>
<dbReference type="Pfam" id="PF00569">
    <property type="entry name" value="ZZ"/>
    <property type="match status" value="1"/>
</dbReference>
<dbReference type="Proteomes" id="UP000790347">
    <property type="component" value="Unassembled WGS sequence"/>
</dbReference>